<feature type="region of interest" description="Disordered" evidence="1">
    <location>
        <begin position="1"/>
        <end position="29"/>
    </location>
</feature>
<feature type="region of interest" description="Disordered" evidence="1">
    <location>
        <begin position="1413"/>
        <end position="1525"/>
    </location>
</feature>
<dbReference type="Proteomes" id="UP001586593">
    <property type="component" value="Unassembled WGS sequence"/>
</dbReference>
<evidence type="ECO:0000313" key="2">
    <source>
        <dbReference type="EMBL" id="KAL1877359.1"/>
    </source>
</evidence>
<proteinExistence type="predicted"/>
<feature type="compositionally biased region" description="Low complexity" evidence="1">
    <location>
        <begin position="1438"/>
        <end position="1470"/>
    </location>
</feature>
<feature type="compositionally biased region" description="Low complexity" evidence="1">
    <location>
        <begin position="13"/>
        <end position="29"/>
    </location>
</feature>
<dbReference type="SUPFAM" id="SSF55874">
    <property type="entry name" value="ATPase domain of HSP90 chaperone/DNA topoisomerase II/histidine kinase"/>
    <property type="match status" value="1"/>
</dbReference>
<evidence type="ECO:0000313" key="3">
    <source>
        <dbReference type="Proteomes" id="UP001586593"/>
    </source>
</evidence>
<dbReference type="PANTHER" id="PTHR32387:SF0">
    <property type="entry name" value="PROTEIN NO VEIN"/>
    <property type="match status" value="1"/>
</dbReference>
<dbReference type="Gene3D" id="3.30.565.10">
    <property type="entry name" value="Histidine kinase-like ATPase, C-terminal domain"/>
    <property type="match status" value="1"/>
</dbReference>
<organism evidence="2 3">
    <name type="scientific">Phialemonium thermophilum</name>
    <dbReference type="NCBI Taxonomy" id="223376"/>
    <lineage>
        <taxon>Eukaryota</taxon>
        <taxon>Fungi</taxon>
        <taxon>Dikarya</taxon>
        <taxon>Ascomycota</taxon>
        <taxon>Pezizomycotina</taxon>
        <taxon>Sordariomycetes</taxon>
        <taxon>Sordariomycetidae</taxon>
        <taxon>Cephalothecales</taxon>
        <taxon>Cephalothecaceae</taxon>
        <taxon>Phialemonium</taxon>
    </lineage>
</organism>
<evidence type="ECO:0000256" key="1">
    <source>
        <dbReference type="SAM" id="MobiDB-lite"/>
    </source>
</evidence>
<protein>
    <recommendedName>
        <fullName evidence="4">Protein NO VEIN C-terminal domain-containing protein</fullName>
    </recommendedName>
</protein>
<name>A0ABR3XN10_9PEZI</name>
<comment type="caution">
    <text evidence="2">The sequence shown here is derived from an EMBL/GenBank/DDBJ whole genome shotgun (WGS) entry which is preliminary data.</text>
</comment>
<evidence type="ECO:0008006" key="4">
    <source>
        <dbReference type="Google" id="ProtNLM"/>
    </source>
</evidence>
<accession>A0ABR3XN10</accession>
<reference evidence="2 3" key="1">
    <citation type="journal article" date="2024" name="Commun. Biol.">
        <title>Comparative genomic analysis of thermophilic fungi reveals convergent evolutionary adaptations and gene losses.</title>
        <authorList>
            <person name="Steindorff A.S."/>
            <person name="Aguilar-Pontes M.V."/>
            <person name="Robinson A.J."/>
            <person name="Andreopoulos B."/>
            <person name="LaButti K."/>
            <person name="Kuo A."/>
            <person name="Mondo S."/>
            <person name="Riley R."/>
            <person name="Otillar R."/>
            <person name="Haridas S."/>
            <person name="Lipzen A."/>
            <person name="Grimwood J."/>
            <person name="Schmutz J."/>
            <person name="Clum A."/>
            <person name="Reid I.D."/>
            <person name="Moisan M.C."/>
            <person name="Butler G."/>
            <person name="Nguyen T.T.M."/>
            <person name="Dewar K."/>
            <person name="Conant G."/>
            <person name="Drula E."/>
            <person name="Henrissat B."/>
            <person name="Hansel C."/>
            <person name="Singer S."/>
            <person name="Hutchinson M.I."/>
            <person name="de Vries R.P."/>
            <person name="Natvig D.O."/>
            <person name="Powell A.J."/>
            <person name="Tsang A."/>
            <person name="Grigoriev I.V."/>
        </authorList>
    </citation>
    <scope>NUCLEOTIDE SEQUENCE [LARGE SCALE GENOMIC DNA]</scope>
    <source>
        <strain evidence="2 3">ATCC 24622</strain>
    </source>
</reference>
<sequence length="1769" mass="198210">MAPGSGSAAGPCSESRGSSSATKSTPSISREAARKIIEDISIKHGYIRPEILARMPEADRREVQRAMLMKDQLIASSVTTLARNLYTSSARFVFELLQNADDNSYTKARARGAVPHVSFRIYHDQIVVDCNEDGFNADNVAAICAIGKSSKTGAQVYIGEKGIGFKSVFMAAHRVSIRSGPFSFSFQHRNGESGMGMITPLWDEDAEDLGDARTRITLVLHDDASPDERAKQRQTIHQQFRDIHEAVLLFMNKIGKIEIAFYDGEKGQMDSPSSTITHSIERRADDRVVVTRSTVGPGVTRSEGRHYHVTKHVATGLANNENRTQPQPESEVVLAFPLTAQSDPVVAQQWLFAFLPVRQMGFKFLIQADFVTQANRQDIVTTSARNEGLADGIADAFVKAVLQMCNHATLRYKWMRYLPSEEDDGYPWDDFWRSVIRKIKTRIQATPVLQPAAPGPLRHIARMRQHWAMALDRHGQPLFPDKDPEVYLSLEYNEGDLNRLREYGLHPISVAELIERAEADLASESSRFRNSKTDEDWHSRAARVLSYPFGRSGQQWTERQQAVRKLKLLPQRNPFGFWWTSAANGPVYYPEVDGTDLQIPENLGLMVVDPAAVANAERKKLFDLVGVTAASVVQIRDAILARHRRWNHLWYEIKPAHKAEHLRFLYSTEHLVASPGGSSYADLRVVDHRGAQHNADDELYFCDDEPYGAANLLKPTAPGDRPGDGAPGCNVLFLHDAYFREIPEPPAPGRASWKEWLRTKFSVRRCPRLTECSAKSERHASMVCKYVARHRPEKFVGYLRAAWQFETLSETSDRAAIAELGETKVLCAGEGVQMHPLRTTYLPVRGLQELCRRFMLEGEFFPWLKLESPRNYDTFPRDWECLGKVWGLGFRQDTLEFALRIHACIARASPEDVEKPERLCDLYSYLQAKVRESSDPELCKKKIRDAFKGCVYIPNNAGRQTWGPLVACVWDAPIDTVTRFALARRYAARFPGMLSGNRSDLASFFSHTLGIPNCGWKDLVEDIKRIRLCLDGFDRLPSLYKCLDKMHWTDEDATELKKVFETGELIYAFVDGKSAWLNTSRCLWSSATQIAGRATLQDQYGDLESFFLDRLGVPTLTANLLYEKLKAPSCPGLPVAEIKQTILEFNSFLAKDDGDEYDPAPVLENEIFPVRSPPSGRVCLQKGTTGFALLDRKRLGDDFAGLAKFLDFSMDEIRTLGPFVRWAGLEERYLSRAVKEITSADYESTRPISSPSRDVKQKAHALVRVAATYKSPRVRGGCEELYALLRRAKTLETDKITAELLLSQDGRQLRVEKDAATLHIREGASELTIYVPRDRRAQEICFTSKLPRCLYEWLMTDPTTRISDTLSPEAINVVQSVLSVKEFALSEVLDEHGISSIDIPDLHTEDAQQDDDIVDRASPAPGTDTPLPIPSRTQRSHSSSSSSNSSNISSNISSSIRSNSSSSIRSNSSSDVLDAWTPMSSTFSPDVVITPTRRRQETTSFLEVRSNHATHAMPRPTRTQDTPAEDTSGYAAFLRTAVDAARRAVFPSRGAFDLSGIRTALLEATSSNASPAADEPSRFSCANLTERRRKVGAAGELFVFEMLSRLTPRLPGFWRANWRSTIRYYAASHPDYSMLTPWDGNETSDIVYNDVGGAFTDLLVDKGYLAPEMWAGAKPKYYIEVKATTGPCSTPFFMSRHQYQLMQTTSNNNNNSNSNNADSGHTDSLYVIVRVFNLGTDAASFKVLVDPESMRQRGELAFTAETWSVVTEG</sequence>
<dbReference type="EMBL" id="JAZHXJ010000065">
    <property type="protein sequence ID" value="KAL1877359.1"/>
    <property type="molecule type" value="Genomic_DNA"/>
</dbReference>
<gene>
    <name evidence="2" type="ORF">VTK73DRAFT_8654</name>
</gene>
<dbReference type="InterPro" id="IPR036890">
    <property type="entry name" value="HATPase_C_sf"/>
</dbReference>
<dbReference type="NCBIfam" id="NF047352">
    <property type="entry name" value="P_loop_sacsin"/>
    <property type="match status" value="1"/>
</dbReference>
<dbReference type="InterPro" id="IPR052957">
    <property type="entry name" value="Auxin_embryo_med"/>
</dbReference>
<dbReference type="PANTHER" id="PTHR32387">
    <property type="entry name" value="WU:FJ29H11"/>
    <property type="match status" value="1"/>
</dbReference>
<keyword evidence="3" id="KW-1185">Reference proteome</keyword>